<dbReference type="EMBL" id="CAJSLV010000046">
    <property type="protein sequence ID" value="CAG6392780.1"/>
    <property type="molecule type" value="Genomic_DNA"/>
</dbReference>
<evidence type="ECO:0000256" key="1">
    <source>
        <dbReference type="ARBA" id="ARBA00022612"/>
    </source>
</evidence>
<dbReference type="NCBIfam" id="TIGR01760">
    <property type="entry name" value="tape_meas_TP901"/>
    <property type="match status" value="1"/>
</dbReference>
<protein>
    <recommendedName>
        <fullName evidence="2">Phage tail tape measure protein domain-containing protein</fullName>
    </recommendedName>
</protein>
<dbReference type="Proteomes" id="UP001152519">
    <property type="component" value="Unassembled WGS sequence"/>
</dbReference>
<name>A0A9W4E3U6_9ACTN</name>
<organism evidence="3 4">
    <name type="scientific">Actinacidiphila cocklensis</name>
    <dbReference type="NCBI Taxonomy" id="887465"/>
    <lineage>
        <taxon>Bacteria</taxon>
        <taxon>Bacillati</taxon>
        <taxon>Actinomycetota</taxon>
        <taxon>Actinomycetes</taxon>
        <taxon>Kitasatosporales</taxon>
        <taxon>Streptomycetaceae</taxon>
        <taxon>Actinacidiphila</taxon>
    </lineage>
</organism>
<feature type="domain" description="Phage tail tape measure protein" evidence="2">
    <location>
        <begin position="91"/>
        <end position="295"/>
    </location>
</feature>
<proteinExistence type="predicted"/>
<dbReference type="SUPFAM" id="SSF53955">
    <property type="entry name" value="Lysozyme-like"/>
    <property type="match status" value="1"/>
</dbReference>
<dbReference type="Pfam" id="PF10145">
    <property type="entry name" value="PhageMin_Tail"/>
    <property type="match status" value="1"/>
</dbReference>
<dbReference type="InterPro" id="IPR023346">
    <property type="entry name" value="Lysozyme-like_dom_sf"/>
</dbReference>
<gene>
    <name evidence="3" type="ORF">SCOCK_180157</name>
</gene>
<dbReference type="RefSeq" id="WP_251487726.1">
    <property type="nucleotide sequence ID" value="NZ_CAJSLV010000046.1"/>
</dbReference>
<keyword evidence="4" id="KW-1185">Reference proteome</keyword>
<evidence type="ECO:0000313" key="3">
    <source>
        <dbReference type="EMBL" id="CAG6392780.1"/>
    </source>
</evidence>
<evidence type="ECO:0000313" key="4">
    <source>
        <dbReference type="Proteomes" id="UP001152519"/>
    </source>
</evidence>
<comment type="caution">
    <text evidence="3">The sequence shown here is derived from an EMBL/GenBank/DDBJ whole genome shotgun (WGS) entry which is preliminary data.</text>
</comment>
<sequence length="1468" mass="151958">MAFRTTGVRYDLVARDSASKTFNSVGSSASKLEKGLGRLAKAGLMAGTALAAGVAVGLVDGTKKAVAFEAEMKKIQTQAGATAGDVKVLSAQVLELGKSTQQGPEKLAESLYHLKSVGMSNVEAMTALKTASDLAAVGGSDLEATTNALAGAWRTGIRGAESFTKTASTVNAVIGAGNMRMEDMVAALGTGILPTAKTFGLTFAQVGGALALFTDEGIDSASAATRLRMSISLLAAPSGAAEKQLRKIGLTGNMLGQAMRSPDGIIGAIKLLSLHLDKSGLDATHQAALLSRAFGGGKSSSAILSMVNNLDVLEKKQEQINNSMGKYGPAVEAQRKTAAAQFALIKSNFEVFEVKAGNLLLPPITQFTTYINKTALPAVHHYSQELLGMVPVDKIKAGFTAATGLVGDFIGGLMPKSKKATVTAPAIQVKAPTVPDALRRPFVFTTPAPQLKSAKASIPRMLQVPKAQDSAAKKFGLQLRGLVSGGIGDAIKGIDWGQLGKTIGSGLATAVGWVGEHTADLTKRFIKFLGKIDYVQIGKSFGKMAIPLAIGIIGSLFDPLFSLDFWQHHWLDTIIAVLSIIPMGKIAGPLAKVFSKVPVLRFFSPLLRGIEAMGKPIGDAAGGVVKFFGSSLWKGIARVFPEATSVLERESGLLTTRLGSWAIDLSRAGGRAIRFLGNGIKDGFGWVIAKVGEGIGYIIKPFADAGSWLIRKGGDVVTGLGRGIAAGASAIGRFTVDHVVTPVRGAFSRAGSWLVGRGSAVVSGVKSGITTGASKLGSWMKTNVIDKITGAFTKPATWLAATGGAIVSGLVAGTWSWLSKKGNDFVSWAGKIKDKIVSAITSVFKIASPSKLMMTYGGHIIAGLQHGMLRGKDVLHAAVRGLFHSPLEAAENLLKNGVKLPAKWVGKLLSAKAPQGSDVPLNPNVASAQSYAAGLVGQLWPKDAAQQMGALRSLWMAESGWKANARNAASGAYGIPQALPPEKMASAGGDWRTSAATQIRWGLSYIKSRYGDPATAWGSWNVHRPHWYAAGGLAPIGQTAWVGERGPELMQVTPRGTRILSNRDSLAMARMSGMQVPGYSQGTVAGNKVAAAEAELAMWKRREARAHSKARRHADALEVQAAEKRLAAAKKLLTGTNSVANSLQNGFLKSLETGTAAGIAAAVKGMNTRLQAAGAGSLVAGNLRTSAQLQSLATRKASIASRIAQAKQFASDQAGSLGDFLSVGGTSATSAAGVVAEMRKGQRTASAFAAEVAGLSKRGLSKTLLSQLAAAGPGSQLAAALSHASAADIKSLNAAAGAQDQLTTSFGRTMADSMYDSGKDAAKGFLTGLASQEKALQAQMNRLADGMVNTIKKRLGVHSPSTVFRDEVGKQIALGTATGIDLHGHQAARAVQRMADTAAAVRARARATGQSAGGDGGQVAALKALAAALASAGGTEVHVHVNDPALRDLIRIEVEGGHAELAEALGVV</sequence>
<reference evidence="3" key="1">
    <citation type="submission" date="2021-05" db="EMBL/GenBank/DDBJ databases">
        <authorList>
            <person name="Arsene-Ploetze F."/>
        </authorList>
    </citation>
    <scope>NUCLEOTIDE SEQUENCE</scope>
    <source>
        <strain evidence="3">DSM 42138</strain>
    </source>
</reference>
<keyword evidence="1" id="KW-1188">Viral release from host cell</keyword>
<dbReference type="InterPro" id="IPR010090">
    <property type="entry name" value="Phage_tape_meas"/>
</dbReference>
<accession>A0A9W4E3U6</accession>
<evidence type="ECO:0000259" key="2">
    <source>
        <dbReference type="Pfam" id="PF10145"/>
    </source>
</evidence>
<dbReference type="PANTHER" id="PTHR37813">
    <property type="entry name" value="FELS-2 PROPHAGE PROTEIN"/>
    <property type="match status" value="1"/>
</dbReference>
<dbReference type="PANTHER" id="PTHR37813:SF1">
    <property type="entry name" value="FELS-2 PROPHAGE PROTEIN"/>
    <property type="match status" value="1"/>
</dbReference>